<feature type="compositionally biased region" description="Basic and acidic residues" evidence="1">
    <location>
        <begin position="1"/>
        <end position="12"/>
    </location>
</feature>
<comment type="caution">
    <text evidence="2">The sequence shown here is derived from an EMBL/GenBank/DDBJ whole genome shotgun (WGS) entry which is preliminary data.</text>
</comment>
<sequence>MVVIKEEEDRKHVGTRVNTKGKRWGSSSALKGSIGYKRGGNNQQRTSLDHDNHVLYLLKWDFDQSDDYLWITTLGCYGCSQPASKH</sequence>
<keyword evidence="3" id="KW-1185">Reference proteome</keyword>
<evidence type="ECO:0000256" key="1">
    <source>
        <dbReference type="SAM" id="MobiDB-lite"/>
    </source>
</evidence>
<proteinExistence type="predicted"/>
<organism evidence="2 3">
    <name type="scientific">Papaver atlanticum</name>
    <dbReference type="NCBI Taxonomy" id="357466"/>
    <lineage>
        <taxon>Eukaryota</taxon>
        <taxon>Viridiplantae</taxon>
        <taxon>Streptophyta</taxon>
        <taxon>Embryophyta</taxon>
        <taxon>Tracheophyta</taxon>
        <taxon>Spermatophyta</taxon>
        <taxon>Magnoliopsida</taxon>
        <taxon>Ranunculales</taxon>
        <taxon>Papaveraceae</taxon>
        <taxon>Papaveroideae</taxon>
        <taxon>Papaver</taxon>
    </lineage>
</organism>
<gene>
    <name evidence="2" type="ORF">MKW98_000067</name>
</gene>
<feature type="region of interest" description="Disordered" evidence="1">
    <location>
        <begin position="1"/>
        <end position="26"/>
    </location>
</feature>
<name>A0AAD4S9X1_9MAGN</name>
<protein>
    <submittedName>
        <fullName evidence="2">Uncharacterized protein</fullName>
    </submittedName>
</protein>
<dbReference type="EMBL" id="JAJJMB010012606">
    <property type="protein sequence ID" value="KAI3875390.1"/>
    <property type="molecule type" value="Genomic_DNA"/>
</dbReference>
<evidence type="ECO:0000313" key="2">
    <source>
        <dbReference type="EMBL" id="KAI3875390.1"/>
    </source>
</evidence>
<reference evidence="2" key="1">
    <citation type="submission" date="2022-04" db="EMBL/GenBank/DDBJ databases">
        <title>A functionally conserved STORR gene fusion in Papaver species that diverged 16.8 million years ago.</title>
        <authorList>
            <person name="Catania T."/>
        </authorList>
    </citation>
    <scope>NUCLEOTIDE SEQUENCE</scope>
    <source>
        <strain evidence="2">S-188037</strain>
    </source>
</reference>
<dbReference type="Proteomes" id="UP001202328">
    <property type="component" value="Unassembled WGS sequence"/>
</dbReference>
<dbReference type="AlphaFoldDB" id="A0AAD4S9X1"/>
<evidence type="ECO:0000313" key="3">
    <source>
        <dbReference type="Proteomes" id="UP001202328"/>
    </source>
</evidence>
<accession>A0AAD4S9X1</accession>